<organism evidence="3 4">
    <name type="scientific">Leucothrix pacifica</name>
    <dbReference type="NCBI Taxonomy" id="1247513"/>
    <lineage>
        <taxon>Bacteria</taxon>
        <taxon>Pseudomonadati</taxon>
        <taxon>Pseudomonadota</taxon>
        <taxon>Gammaproteobacteria</taxon>
        <taxon>Thiotrichales</taxon>
        <taxon>Thiotrichaceae</taxon>
        <taxon>Leucothrix</taxon>
    </lineage>
</organism>
<dbReference type="EMBL" id="QGKM01000028">
    <property type="protein sequence ID" value="PWQ97113.1"/>
    <property type="molecule type" value="Genomic_DNA"/>
</dbReference>
<dbReference type="InterPro" id="IPR043968">
    <property type="entry name" value="SGNH"/>
</dbReference>
<evidence type="ECO:0000256" key="1">
    <source>
        <dbReference type="SAM" id="SignalP"/>
    </source>
</evidence>
<gene>
    <name evidence="3" type="ORF">DKW60_11185</name>
</gene>
<dbReference type="Pfam" id="PF19040">
    <property type="entry name" value="SGNH"/>
    <property type="match status" value="1"/>
</dbReference>
<proteinExistence type="predicted"/>
<evidence type="ECO:0000313" key="3">
    <source>
        <dbReference type="EMBL" id="PWQ97113.1"/>
    </source>
</evidence>
<feature type="chain" id="PRO_5016399232" description="SGNH domain-containing protein" evidence="1">
    <location>
        <begin position="32"/>
        <end position="277"/>
    </location>
</feature>
<comment type="caution">
    <text evidence="3">The sequence shown here is derived from an EMBL/GenBank/DDBJ whole genome shotgun (WGS) entry which is preliminary data.</text>
</comment>
<evidence type="ECO:0000259" key="2">
    <source>
        <dbReference type="Pfam" id="PF19040"/>
    </source>
</evidence>
<keyword evidence="1" id="KW-0732">Signal</keyword>
<accession>A0A317CI75</accession>
<sequence>MKNKRITSSYGLGLAAVSALCTTLFLSTAHASSEDLLKAADAEVNKSYVRARFGAVQNKAFNPGDARRKLLIIGDSQAQDFVNSAMENDYLKGYQVRTRHVPAQCQLYLGDPEQSGVAEKDKALCAKVESLTTSRQQINNADVIIFASLWRSWAVQKLPQTIENLELRDNQKLVVLGRKSFGRVSIRHYLRMSDDKRKSVRNVINQQFLNDNNMLRQRLSPTVFVDQYASICGAGQNTCPVFTPDAKLISFDGGHLTKEGARYVGERIFTSPALSSL</sequence>
<keyword evidence="4" id="KW-1185">Reference proteome</keyword>
<protein>
    <recommendedName>
        <fullName evidence="2">SGNH domain-containing protein</fullName>
    </recommendedName>
</protein>
<feature type="signal peptide" evidence="1">
    <location>
        <begin position="1"/>
        <end position="31"/>
    </location>
</feature>
<dbReference type="AlphaFoldDB" id="A0A317CI75"/>
<evidence type="ECO:0000313" key="4">
    <source>
        <dbReference type="Proteomes" id="UP000245539"/>
    </source>
</evidence>
<dbReference type="RefSeq" id="WP_109837742.1">
    <property type="nucleotide sequence ID" value="NZ_QGKM01000028.1"/>
</dbReference>
<feature type="domain" description="SGNH" evidence="2">
    <location>
        <begin position="59"/>
        <end position="268"/>
    </location>
</feature>
<name>A0A317CI75_9GAMM</name>
<dbReference type="Proteomes" id="UP000245539">
    <property type="component" value="Unassembled WGS sequence"/>
</dbReference>
<reference evidence="3 4" key="1">
    <citation type="submission" date="2018-05" db="EMBL/GenBank/DDBJ databases">
        <title>Leucothrix arctica sp. nov., isolated from Arctic seawater.</title>
        <authorList>
            <person name="Choi A."/>
            <person name="Baek K."/>
        </authorList>
    </citation>
    <scope>NUCLEOTIDE SEQUENCE [LARGE SCALE GENOMIC DNA]</scope>
    <source>
        <strain evidence="3 4">JCM 18388</strain>
    </source>
</reference>
<dbReference type="OrthoDB" id="5622624at2"/>